<dbReference type="Proteomes" id="UP000468581">
    <property type="component" value="Unassembled WGS sequence"/>
</dbReference>
<dbReference type="EMBL" id="JAABOO010000001">
    <property type="protein sequence ID" value="NER12192.1"/>
    <property type="molecule type" value="Genomic_DNA"/>
</dbReference>
<accession>A0A6P0UHU4</accession>
<name>A0A6P0UHU4_9FLAO</name>
<dbReference type="Pfam" id="PF13578">
    <property type="entry name" value="Methyltransf_24"/>
    <property type="match status" value="1"/>
</dbReference>
<reference evidence="1 2" key="1">
    <citation type="submission" date="2020-01" db="EMBL/GenBank/DDBJ databases">
        <title>Leptobacterium flavescens.</title>
        <authorList>
            <person name="Wang G."/>
        </authorList>
    </citation>
    <scope>NUCLEOTIDE SEQUENCE [LARGE SCALE GENOMIC DNA]</scope>
    <source>
        <strain evidence="1 2">KCTC 22160</strain>
    </source>
</reference>
<dbReference type="SUPFAM" id="SSF53335">
    <property type="entry name" value="S-adenosyl-L-methionine-dependent methyltransferases"/>
    <property type="match status" value="1"/>
</dbReference>
<keyword evidence="1" id="KW-0489">Methyltransferase</keyword>
<gene>
    <name evidence="1" type="ORF">GWK08_01945</name>
</gene>
<dbReference type="Gene3D" id="3.40.50.150">
    <property type="entry name" value="Vaccinia Virus protein VP39"/>
    <property type="match status" value="1"/>
</dbReference>
<keyword evidence="2" id="KW-1185">Reference proteome</keyword>
<keyword evidence="1" id="KW-0808">Transferase</keyword>
<dbReference type="RefSeq" id="WP_163605223.1">
    <property type="nucleotide sequence ID" value="NZ_JAABOO010000001.1"/>
</dbReference>
<dbReference type="GO" id="GO:0008168">
    <property type="term" value="F:methyltransferase activity"/>
    <property type="evidence" value="ECO:0007669"/>
    <property type="project" value="UniProtKB-KW"/>
</dbReference>
<dbReference type="GO" id="GO:0032259">
    <property type="term" value="P:methylation"/>
    <property type="evidence" value="ECO:0007669"/>
    <property type="project" value="UniProtKB-KW"/>
</dbReference>
<organism evidence="1 2">
    <name type="scientific">Leptobacterium flavescens</name>
    <dbReference type="NCBI Taxonomy" id="472055"/>
    <lineage>
        <taxon>Bacteria</taxon>
        <taxon>Pseudomonadati</taxon>
        <taxon>Bacteroidota</taxon>
        <taxon>Flavobacteriia</taxon>
        <taxon>Flavobacteriales</taxon>
        <taxon>Flavobacteriaceae</taxon>
        <taxon>Leptobacterium</taxon>
    </lineage>
</organism>
<dbReference type="AlphaFoldDB" id="A0A6P0UHU4"/>
<evidence type="ECO:0000313" key="2">
    <source>
        <dbReference type="Proteomes" id="UP000468581"/>
    </source>
</evidence>
<sequence length="256" mass="29210">MWHLFKAYIAFLFRSTNQHGVHSPFVYDLITKCFYNKENKNAYRIISGYRKHMLSDDSKISVTDFGAGSRVFKSNKRKVSAIARNAGTGPKRARLLNRLVGYLGISDMLELGTSLGLGTVALAANNTYKRIITIEACPETAKIAETGFKKLGLSGIELKNNTFEEVIPSLSGKFDLIYVDGNHQKEATLNYFEQLLQNVHNDTVMIFDDIHWSPGMEEAWNSIKEHPETTVSIDTFFWGFVFFRREQPKEHFVIRI</sequence>
<dbReference type="CDD" id="cd02440">
    <property type="entry name" value="AdoMet_MTases"/>
    <property type="match status" value="1"/>
</dbReference>
<proteinExistence type="predicted"/>
<comment type="caution">
    <text evidence="1">The sequence shown here is derived from an EMBL/GenBank/DDBJ whole genome shotgun (WGS) entry which is preliminary data.</text>
</comment>
<evidence type="ECO:0000313" key="1">
    <source>
        <dbReference type="EMBL" id="NER12192.1"/>
    </source>
</evidence>
<protein>
    <submittedName>
        <fullName evidence="1">Class I SAM-dependent methyltransferase</fullName>
    </submittedName>
</protein>
<dbReference type="InterPro" id="IPR029063">
    <property type="entry name" value="SAM-dependent_MTases_sf"/>
</dbReference>